<protein>
    <recommendedName>
        <fullName evidence="1">DUF6570 domain-containing protein</fullName>
    </recommendedName>
</protein>
<name>F8PGR7_SERL3</name>
<keyword evidence="3" id="KW-1185">Reference proteome</keyword>
<dbReference type="AlphaFoldDB" id="F8PGR7"/>
<organism evidence="3">
    <name type="scientific">Serpula lacrymans var. lacrymans (strain S7.3)</name>
    <name type="common">Dry rot fungus</name>
    <dbReference type="NCBI Taxonomy" id="936435"/>
    <lineage>
        <taxon>Eukaryota</taxon>
        <taxon>Fungi</taxon>
        <taxon>Dikarya</taxon>
        <taxon>Basidiomycota</taxon>
        <taxon>Agaricomycotina</taxon>
        <taxon>Agaricomycetes</taxon>
        <taxon>Agaricomycetidae</taxon>
        <taxon>Boletales</taxon>
        <taxon>Coniophorineae</taxon>
        <taxon>Serpulaceae</taxon>
        <taxon>Serpula</taxon>
    </lineage>
</organism>
<evidence type="ECO:0000313" key="2">
    <source>
        <dbReference type="EMBL" id="EGO04869.1"/>
    </source>
</evidence>
<proteinExistence type="predicted"/>
<reference evidence="3" key="1">
    <citation type="journal article" date="2011" name="Science">
        <title>The plant cell wall-decomposing machinery underlies the functional diversity of forest fungi.</title>
        <authorList>
            <person name="Eastwood D.C."/>
            <person name="Floudas D."/>
            <person name="Binder M."/>
            <person name="Majcherczyk A."/>
            <person name="Schneider P."/>
            <person name="Aerts A."/>
            <person name="Asiegbu F.O."/>
            <person name="Baker S.E."/>
            <person name="Barry K."/>
            <person name="Bendiksby M."/>
            <person name="Blumentritt M."/>
            <person name="Coutinho P.M."/>
            <person name="Cullen D."/>
            <person name="de Vries R.P."/>
            <person name="Gathman A."/>
            <person name="Goodell B."/>
            <person name="Henrissat B."/>
            <person name="Ihrmark K."/>
            <person name="Kauserud H."/>
            <person name="Kohler A."/>
            <person name="LaButti K."/>
            <person name="Lapidus A."/>
            <person name="Lavin J.L."/>
            <person name="Lee Y.-H."/>
            <person name="Lindquist E."/>
            <person name="Lilly W."/>
            <person name="Lucas S."/>
            <person name="Morin E."/>
            <person name="Murat C."/>
            <person name="Oguiza J.A."/>
            <person name="Park J."/>
            <person name="Pisabarro A.G."/>
            <person name="Riley R."/>
            <person name="Rosling A."/>
            <person name="Salamov A."/>
            <person name="Schmidt O."/>
            <person name="Schmutz J."/>
            <person name="Skrede I."/>
            <person name="Stenlid J."/>
            <person name="Wiebenga A."/>
            <person name="Xie X."/>
            <person name="Kuees U."/>
            <person name="Hibbett D.S."/>
            <person name="Hoffmeister D."/>
            <person name="Hoegberg N."/>
            <person name="Martin F."/>
            <person name="Grigoriev I.V."/>
            <person name="Watkinson S.C."/>
        </authorList>
    </citation>
    <scope>NUCLEOTIDE SEQUENCE [LARGE SCALE GENOMIC DNA]</scope>
    <source>
        <strain evidence="3">strain S7.3</strain>
    </source>
</reference>
<dbReference type="OMA" id="WVEEMVC"/>
<sequence>FSLANKLYRGTLPASFQDLTWVEEKICVIYCATAHVTQLYQLLDPTQPKIFHRNICAHDTNIVSTATVLPHTPTGINGILSVVFVGPGNVFASQMGPMFWACRRNILVFLLWLRYHNHLYTNLSYDFSILDLYPEDDALPGLEDQVVHNK</sequence>
<dbReference type="HOGENOM" id="CLU_090397_2_0_1"/>
<accession>F8PGR7</accession>
<dbReference type="Pfam" id="PF20209">
    <property type="entry name" value="DUF6570"/>
    <property type="match status" value="1"/>
</dbReference>
<dbReference type="OrthoDB" id="3257061at2759"/>
<dbReference type="InParanoid" id="F8PGR7"/>
<feature type="non-terminal residue" evidence="2">
    <location>
        <position position="150"/>
    </location>
</feature>
<dbReference type="STRING" id="936435.F8PGR7"/>
<evidence type="ECO:0000259" key="1">
    <source>
        <dbReference type="Pfam" id="PF20209"/>
    </source>
</evidence>
<dbReference type="Proteomes" id="UP000008063">
    <property type="component" value="Unassembled WGS sequence"/>
</dbReference>
<dbReference type="InterPro" id="IPR046700">
    <property type="entry name" value="DUF6570"/>
</dbReference>
<evidence type="ECO:0000313" key="3">
    <source>
        <dbReference type="Proteomes" id="UP000008063"/>
    </source>
</evidence>
<dbReference type="EMBL" id="GL945474">
    <property type="protein sequence ID" value="EGO04869.1"/>
    <property type="molecule type" value="Genomic_DNA"/>
</dbReference>
<feature type="domain" description="DUF6570" evidence="1">
    <location>
        <begin position="1"/>
        <end position="129"/>
    </location>
</feature>
<feature type="non-terminal residue" evidence="2">
    <location>
        <position position="1"/>
    </location>
</feature>
<gene>
    <name evidence="2" type="ORF">SERLA73DRAFT_37572</name>
</gene>